<reference evidence="6 7" key="1">
    <citation type="submission" date="2019-11" db="EMBL/GenBank/DDBJ databases">
        <title>Novel species isolated from a subtropical stream in China.</title>
        <authorList>
            <person name="Lu H."/>
        </authorList>
    </citation>
    <scope>NUCLEOTIDE SEQUENCE [LARGE SCALE GENOMIC DNA]</scope>
    <source>
        <strain evidence="6 7">FT92W</strain>
    </source>
</reference>
<evidence type="ECO:0000256" key="4">
    <source>
        <dbReference type="ARBA" id="ARBA00023002"/>
    </source>
</evidence>
<dbReference type="PANTHER" id="PTHR10961">
    <property type="entry name" value="PEROXISOMAL SARCOSINE OXIDASE"/>
    <property type="match status" value="1"/>
</dbReference>
<dbReference type="Gene3D" id="3.30.9.10">
    <property type="entry name" value="D-Amino Acid Oxidase, subunit A, domain 2"/>
    <property type="match status" value="1"/>
</dbReference>
<dbReference type="Gene3D" id="3.50.50.60">
    <property type="entry name" value="FAD/NAD(P)-binding domain"/>
    <property type="match status" value="1"/>
</dbReference>
<gene>
    <name evidence="6" type="ORF">GJ700_28280</name>
</gene>
<dbReference type="EMBL" id="WKJJ01000022">
    <property type="protein sequence ID" value="MRV75620.1"/>
    <property type="molecule type" value="Genomic_DNA"/>
</dbReference>
<dbReference type="Pfam" id="PF01266">
    <property type="entry name" value="DAO"/>
    <property type="match status" value="1"/>
</dbReference>
<dbReference type="PANTHER" id="PTHR10961:SF7">
    <property type="entry name" value="FAD DEPENDENT OXIDOREDUCTASE DOMAIN-CONTAINING PROTEIN"/>
    <property type="match status" value="1"/>
</dbReference>
<comment type="cofactor">
    <cofactor evidence="1">
        <name>FAD</name>
        <dbReference type="ChEBI" id="CHEBI:57692"/>
    </cofactor>
</comment>
<dbReference type="InterPro" id="IPR045170">
    <property type="entry name" value="MTOX"/>
</dbReference>
<evidence type="ECO:0000313" key="6">
    <source>
        <dbReference type="EMBL" id="MRV75620.1"/>
    </source>
</evidence>
<proteinExistence type="predicted"/>
<feature type="domain" description="FAD dependent oxidoreductase" evidence="5">
    <location>
        <begin position="8"/>
        <end position="367"/>
    </location>
</feature>
<evidence type="ECO:0000256" key="2">
    <source>
        <dbReference type="ARBA" id="ARBA00022630"/>
    </source>
</evidence>
<dbReference type="InterPro" id="IPR036188">
    <property type="entry name" value="FAD/NAD-bd_sf"/>
</dbReference>
<evidence type="ECO:0000313" key="7">
    <source>
        <dbReference type="Proteomes" id="UP000446768"/>
    </source>
</evidence>
<protein>
    <submittedName>
        <fullName evidence="6">FAD-dependent oxidoreductase</fullName>
    </submittedName>
</protein>
<comment type="caution">
    <text evidence="6">The sequence shown here is derived from an EMBL/GenBank/DDBJ whole genome shotgun (WGS) entry which is preliminary data.</text>
</comment>
<evidence type="ECO:0000256" key="3">
    <source>
        <dbReference type="ARBA" id="ARBA00022827"/>
    </source>
</evidence>
<evidence type="ECO:0000256" key="1">
    <source>
        <dbReference type="ARBA" id="ARBA00001974"/>
    </source>
</evidence>
<keyword evidence="3" id="KW-0274">FAD</keyword>
<keyword evidence="4" id="KW-0560">Oxidoreductase</keyword>
<keyword evidence="2" id="KW-0285">Flavoprotein</keyword>
<evidence type="ECO:0000259" key="5">
    <source>
        <dbReference type="Pfam" id="PF01266"/>
    </source>
</evidence>
<name>A0A7X2ITE7_9BURK</name>
<accession>A0A7X2ITE7</accession>
<dbReference type="InterPro" id="IPR006076">
    <property type="entry name" value="FAD-dep_OxRdtase"/>
</dbReference>
<dbReference type="Proteomes" id="UP000446768">
    <property type="component" value="Unassembled WGS sequence"/>
</dbReference>
<dbReference type="SUPFAM" id="SSF54373">
    <property type="entry name" value="FAD-linked reductases, C-terminal domain"/>
    <property type="match status" value="1"/>
</dbReference>
<dbReference type="SUPFAM" id="SSF51905">
    <property type="entry name" value="FAD/NAD(P)-binding domain"/>
    <property type="match status" value="1"/>
</dbReference>
<keyword evidence="7" id="KW-1185">Reference proteome</keyword>
<dbReference type="AlphaFoldDB" id="A0A7X2ITE7"/>
<dbReference type="GO" id="GO:0050660">
    <property type="term" value="F:flavin adenine dinucleotide binding"/>
    <property type="evidence" value="ECO:0007669"/>
    <property type="project" value="InterPro"/>
</dbReference>
<organism evidence="6 7">
    <name type="scientific">Pseudoduganella rivuli</name>
    <dbReference type="NCBI Taxonomy" id="2666085"/>
    <lineage>
        <taxon>Bacteria</taxon>
        <taxon>Pseudomonadati</taxon>
        <taxon>Pseudomonadota</taxon>
        <taxon>Betaproteobacteria</taxon>
        <taxon>Burkholderiales</taxon>
        <taxon>Oxalobacteraceae</taxon>
        <taxon>Telluria group</taxon>
        <taxon>Pseudoduganella</taxon>
    </lineage>
</organism>
<dbReference type="GO" id="GO:0008115">
    <property type="term" value="F:sarcosine oxidase activity"/>
    <property type="evidence" value="ECO:0007669"/>
    <property type="project" value="TreeGrafter"/>
</dbReference>
<dbReference type="RefSeq" id="WP_154380351.1">
    <property type="nucleotide sequence ID" value="NZ_WKJJ01000022.1"/>
</dbReference>
<sequence length="391" mass="43507">MDQDNHYDVAIIGGGTIGLSAAYYAAAAGKKTVLFEKNVFYNDKGSSDGYSRMFRVMYSEPNSAMLAESSLALWNEIEQDTGVQLLKRNGLLFYGKNTEASAEGGLLQCQETMTALGIPFQQYDRAGLFENYPMFRELPDGYWGLNQASSATTEVQQSLRTFHDFAIKKGATLLSECPARVVDPKPGAQSYTIDTPRGRFTASSLIMAPSAWSNQVFAPFGIQLNLSIWQMNVAYFRVDPSLPWPMWFEFGEDSEQKPLQFYGFPPLERPGYIKASCEFSNQHYTDPSQCSYQPDPRTLKQIGDFLVTRFRGVDPTPHDAATCLYTMSADGQMILDTLPGYPNVAVLSGDSGRAFKFTPLFGRILMQLATTGKTPYDISEFSIKREGIIKA</sequence>